<feature type="transmembrane region" description="Helical" evidence="1">
    <location>
        <begin position="168"/>
        <end position="187"/>
    </location>
</feature>
<evidence type="ECO:0000259" key="2">
    <source>
        <dbReference type="Pfam" id="PF01569"/>
    </source>
</evidence>
<accession>A0A6C0I4V8</accession>
<keyword evidence="1" id="KW-1133">Transmembrane helix</keyword>
<dbReference type="InterPro" id="IPR000326">
    <property type="entry name" value="PAP2/HPO"/>
</dbReference>
<reference evidence="3" key="1">
    <citation type="journal article" date="2020" name="Nature">
        <title>Giant virus diversity and host interactions through global metagenomics.</title>
        <authorList>
            <person name="Schulz F."/>
            <person name="Roux S."/>
            <person name="Paez-Espino D."/>
            <person name="Jungbluth S."/>
            <person name="Walsh D.A."/>
            <person name="Denef V.J."/>
            <person name="McMahon K.D."/>
            <person name="Konstantinidis K.T."/>
            <person name="Eloe-Fadrosh E.A."/>
            <person name="Kyrpides N.C."/>
            <person name="Woyke T."/>
        </authorList>
    </citation>
    <scope>NUCLEOTIDE SEQUENCE</scope>
    <source>
        <strain evidence="3">GVMAG-M-3300023184-24</strain>
    </source>
</reference>
<dbReference type="Gene3D" id="1.20.144.10">
    <property type="entry name" value="Phosphatidic acid phosphatase type 2/haloperoxidase"/>
    <property type="match status" value="1"/>
</dbReference>
<evidence type="ECO:0000313" key="3">
    <source>
        <dbReference type="EMBL" id="QHT88041.1"/>
    </source>
</evidence>
<name>A0A6C0I4V8_9ZZZZ</name>
<dbReference type="AlphaFoldDB" id="A0A6C0I4V8"/>
<keyword evidence="1" id="KW-0472">Membrane</keyword>
<dbReference type="InterPro" id="IPR036938">
    <property type="entry name" value="PAP2/HPO_sf"/>
</dbReference>
<feature type="transmembrane region" description="Helical" evidence="1">
    <location>
        <begin position="199"/>
        <end position="219"/>
    </location>
</feature>
<proteinExistence type="predicted"/>
<feature type="transmembrane region" description="Helical" evidence="1">
    <location>
        <begin position="231"/>
        <end position="248"/>
    </location>
</feature>
<sequence length="269" mass="30768">MNDDELIAKLNAQRTPTNNSFDNTNFAPIEEGVKKTCPCNSKSDTNTNEVSKTNSNETGFVDKIRELFDTIINSMKNIAGERDIYKAISIYEFYLTIVLLVLIISSQNTFLGLLLLGLYSRQIPEILIKVFVSKSKGELINWAKRPEGARDCNMFNAGGDASNDSGLVSSHTFLISTLMFYNIYLFTDNFKQNMNYKQYIFIILLLLWTGLVALARIRLGCHNKQQTVNGFILGIIWGYIIYLIIEIIKRRVPRIAIDQDKIMRYFEIN</sequence>
<organism evidence="3">
    <name type="scientific">viral metagenome</name>
    <dbReference type="NCBI Taxonomy" id="1070528"/>
    <lineage>
        <taxon>unclassified sequences</taxon>
        <taxon>metagenomes</taxon>
        <taxon>organismal metagenomes</taxon>
    </lineage>
</organism>
<feature type="domain" description="Phosphatidic acid phosphatase type 2/haloperoxidase" evidence="2">
    <location>
        <begin position="156"/>
        <end position="245"/>
    </location>
</feature>
<dbReference type="SUPFAM" id="SSF48317">
    <property type="entry name" value="Acid phosphatase/Vanadium-dependent haloperoxidase"/>
    <property type="match status" value="1"/>
</dbReference>
<feature type="transmembrane region" description="Helical" evidence="1">
    <location>
        <begin position="93"/>
        <end position="119"/>
    </location>
</feature>
<protein>
    <recommendedName>
        <fullName evidence="2">Phosphatidic acid phosphatase type 2/haloperoxidase domain-containing protein</fullName>
    </recommendedName>
</protein>
<evidence type="ECO:0000256" key="1">
    <source>
        <dbReference type="SAM" id="Phobius"/>
    </source>
</evidence>
<dbReference type="Pfam" id="PF01569">
    <property type="entry name" value="PAP2"/>
    <property type="match status" value="1"/>
</dbReference>
<dbReference type="EMBL" id="MN740108">
    <property type="protein sequence ID" value="QHT88041.1"/>
    <property type="molecule type" value="Genomic_DNA"/>
</dbReference>
<keyword evidence="1" id="KW-0812">Transmembrane</keyword>